<gene>
    <name evidence="1" type="ORF">KL86PLE_100462</name>
</gene>
<evidence type="ECO:0000313" key="1">
    <source>
        <dbReference type="EMBL" id="SCM72094.1"/>
    </source>
</evidence>
<protein>
    <submittedName>
        <fullName evidence="1">Uncharacterized protein</fullName>
    </submittedName>
</protein>
<name>A0A212L3F9_9HYPH</name>
<proteinExistence type="predicted"/>
<accession>A0A212L3F9</accession>
<reference evidence="1" key="1">
    <citation type="submission" date="2016-08" db="EMBL/GenBank/DDBJ databases">
        <authorList>
            <person name="Seilhamer J.J."/>
        </authorList>
    </citation>
    <scope>NUCLEOTIDE SEQUENCE</scope>
    <source>
        <strain evidence="1">86</strain>
    </source>
</reference>
<organism evidence="1">
    <name type="scientific">uncultured Pleomorphomonas sp</name>
    <dbReference type="NCBI Taxonomy" id="442121"/>
    <lineage>
        <taxon>Bacteria</taxon>
        <taxon>Pseudomonadati</taxon>
        <taxon>Pseudomonadota</taxon>
        <taxon>Alphaproteobacteria</taxon>
        <taxon>Hyphomicrobiales</taxon>
        <taxon>Pleomorphomonadaceae</taxon>
        <taxon>Pleomorphomonas</taxon>
        <taxon>environmental samples</taxon>
    </lineage>
</organism>
<dbReference type="AlphaFoldDB" id="A0A212L3F9"/>
<dbReference type="EMBL" id="FMJD01000002">
    <property type="protein sequence ID" value="SCM72094.1"/>
    <property type="molecule type" value="Genomic_DNA"/>
</dbReference>
<sequence>MAGDPIKRRRRGVFALLAGNAAPY</sequence>